<feature type="transmembrane region" description="Helical" evidence="1">
    <location>
        <begin position="235"/>
        <end position="254"/>
    </location>
</feature>
<feature type="transmembrane region" description="Helical" evidence="1">
    <location>
        <begin position="41"/>
        <end position="57"/>
    </location>
</feature>
<gene>
    <name evidence="4" type="ORF">UFOPK2086_00655</name>
    <name evidence="5" type="ORF">UFOPK2295_01507</name>
</gene>
<dbReference type="Pfam" id="PF19040">
    <property type="entry name" value="SGNH"/>
    <property type="match status" value="1"/>
</dbReference>
<evidence type="ECO:0000313" key="4">
    <source>
        <dbReference type="EMBL" id="CAB4636384.1"/>
    </source>
</evidence>
<evidence type="ECO:0000259" key="2">
    <source>
        <dbReference type="Pfam" id="PF01757"/>
    </source>
</evidence>
<feature type="transmembrane region" description="Helical" evidence="1">
    <location>
        <begin position="328"/>
        <end position="346"/>
    </location>
</feature>
<dbReference type="GO" id="GO:0009103">
    <property type="term" value="P:lipopolysaccharide biosynthetic process"/>
    <property type="evidence" value="ECO:0007669"/>
    <property type="project" value="TreeGrafter"/>
</dbReference>
<keyword evidence="1" id="KW-0472">Membrane</keyword>
<feature type="transmembrane region" description="Helical" evidence="1">
    <location>
        <begin position="385"/>
        <end position="406"/>
    </location>
</feature>
<name>A0A6J6NCD6_9ZZZZ</name>
<feature type="transmembrane region" description="Helical" evidence="1">
    <location>
        <begin position="204"/>
        <end position="223"/>
    </location>
</feature>
<dbReference type="EMBL" id="CAEZVQ010000072">
    <property type="protein sequence ID" value="CAB4636384.1"/>
    <property type="molecule type" value="Genomic_DNA"/>
</dbReference>
<evidence type="ECO:0000313" key="5">
    <source>
        <dbReference type="EMBL" id="CAB4682614.1"/>
    </source>
</evidence>
<evidence type="ECO:0000256" key="1">
    <source>
        <dbReference type="SAM" id="Phobius"/>
    </source>
</evidence>
<dbReference type="InterPro" id="IPR002656">
    <property type="entry name" value="Acyl_transf_3_dom"/>
</dbReference>
<feature type="transmembrane region" description="Helical" evidence="1">
    <location>
        <begin position="352"/>
        <end position="373"/>
    </location>
</feature>
<feature type="transmembrane region" description="Helical" evidence="1">
    <location>
        <begin position="176"/>
        <end position="192"/>
    </location>
</feature>
<feature type="domain" description="Acyltransferase 3" evidence="2">
    <location>
        <begin position="37"/>
        <end position="363"/>
    </location>
</feature>
<dbReference type="InterPro" id="IPR050879">
    <property type="entry name" value="Acyltransferase_3"/>
</dbReference>
<sequence>MVFQTLDECEALAYRRVVRVPFRDGWQAILVGMQRRADIEGLRAIAVLAVLLFHAGVPGLAGGYVGVDVFFVVSGFLITSLLVTEKESSGVISLSSFYARRVRRLLPVSAVVAVATLGASWIWLEPLRLRSVANDVLAVATFSSNFVFASRGADYLQSTLPPSPLQHYWSLAVEEQFYVVWPVLIALICLGATTTSRVNVRARIGLLSAVVTVVSFALCMRMMDSSQPWAFFSPHTRAFELAAGALIAVVPMMTMKWARSASAIAAWCGLIGIVVTVVQFDERTRFPGPWALAPVLATAVVLRGGNATSWAPVALLRLSPFQWLGSRSYSAYLWHWPILIVVAAAFNRELSVIDGLVCTAIALGLSEFSFRFIENPVRHNIALRGLRAVALATAIIALVAGAGLIARNNPPAIAVGPDATSPTVIGDTTLPAGLTATTTTLVPTAPNLPSRGEPVQAIVEAASMTGLPGNLTPSLQRALSDMPIIYNNNCHAGFSAIRPKNCVFGNETSPIVVGLYGDSHAAQWFPAFEKVAIKRNWKLITYTKRGCPPAEIPTFSSVLGKVYKECAPWRRNVLDQMVTDGVKVVFVAQFERLLSASTRKPMWQKEWREGLQGTVTELESRGIKPVLMEDTPYPGQDVPTCLSRSYTNIQQCSPSVRVAYRDDMNEMLVDFDRAGQQVLWVRNWFCITTSCPTVVGNVLVYRDDNHMTVSFASLIAPLLDAATFEFVDWYSHTP</sequence>
<proteinExistence type="predicted"/>
<feature type="transmembrane region" description="Helical" evidence="1">
    <location>
        <begin position="105"/>
        <end position="124"/>
    </location>
</feature>
<protein>
    <submittedName>
        <fullName evidence="5">Unannotated protein</fullName>
    </submittedName>
</protein>
<feature type="transmembrane region" description="Helical" evidence="1">
    <location>
        <begin position="261"/>
        <end position="280"/>
    </location>
</feature>
<evidence type="ECO:0000259" key="3">
    <source>
        <dbReference type="Pfam" id="PF19040"/>
    </source>
</evidence>
<feature type="domain" description="SGNH" evidence="3">
    <location>
        <begin position="490"/>
        <end position="720"/>
    </location>
</feature>
<dbReference type="InterPro" id="IPR043968">
    <property type="entry name" value="SGNH"/>
</dbReference>
<dbReference type="GO" id="GO:0016747">
    <property type="term" value="F:acyltransferase activity, transferring groups other than amino-acyl groups"/>
    <property type="evidence" value="ECO:0007669"/>
    <property type="project" value="InterPro"/>
</dbReference>
<dbReference type="Pfam" id="PF01757">
    <property type="entry name" value="Acyl_transf_3"/>
    <property type="match status" value="1"/>
</dbReference>
<keyword evidence="1" id="KW-1133">Transmembrane helix</keyword>
<keyword evidence="1" id="KW-0812">Transmembrane</keyword>
<dbReference type="PANTHER" id="PTHR23028">
    <property type="entry name" value="ACETYLTRANSFERASE"/>
    <property type="match status" value="1"/>
</dbReference>
<dbReference type="PANTHER" id="PTHR23028:SF53">
    <property type="entry name" value="ACYL_TRANSF_3 DOMAIN-CONTAINING PROTEIN"/>
    <property type="match status" value="1"/>
</dbReference>
<accession>A0A6J6NCD6</accession>
<reference evidence="5" key="1">
    <citation type="submission" date="2020-05" db="EMBL/GenBank/DDBJ databases">
        <authorList>
            <person name="Chiriac C."/>
            <person name="Salcher M."/>
            <person name="Ghai R."/>
            <person name="Kavagutti S V."/>
        </authorList>
    </citation>
    <scope>NUCLEOTIDE SEQUENCE</scope>
</reference>
<dbReference type="AlphaFoldDB" id="A0A6J6NCD6"/>
<dbReference type="GO" id="GO:0016020">
    <property type="term" value="C:membrane"/>
    <property type="evidence" value="ECO:0007669"/>
    <property type="project" value="TreeGrafter"/>
</dbReference>
<feature type="transmembrane region" description="Helical" evidence="1">
    <location>
        <begin position="63"/>
        <end position="84"/>
    </location>
</feature>
<feature type="transmembrane region" description="Helical" evidence="1">
    <location>
        <begin position="292"/>
        <end position="316"/>
    </location>
</feature>
<dbReference type="EMBL" id="CAEZWV010000041">
    <property type="protein sequence ID" value="CAB4682614.1"/>
    <property type="molecule type" value="Genomic_DNA"/>
</dbReference>
<organism evidence="5">
    <name type="scientific">freshwater metagenome</name>
    <dbReference type="NCBI Taxonomy" id="449393"/>
    <lineage>
        <taxon>unclassified sequences</taxon>
        <taxon>metagenomes</taxon>
        <taxon>ecological metagenomes</taxon>
    </lineage>
</organism>